<keyword evidence="1" id="KW-0175">Coiled coil</keyword>
<dbReference type="InterPro" id="IPR052111">
    <property type="entry name" value="Spermatogenesis_Ciliary_MAP"/>
</dbReference>
<feature type="domain" description="Calponin-homology (CH)" evidence="2">
    <location>
        <begin position="5"/>
        <end position="113"/>
    </location>
</feature>
<proteinExistence type="predicted"/>
<dbReference type="Proteomes" id="UP001445335">
    <property type="component" value="Unassembled WGS sequence"/>
</dbReference>
<dbReference type="SUPFAM" id="SSF47576">
    <property type="entry name" value="Calponin-homology domain, CH-domain"/>
    <property type="match status" value="1"/>
</dbReference>
<protein>
    <recommendedName>
        <fullName evidence="2">Calponin-homology (CH) domain-containing protein</fullName>
    </recommendedName>
</protein>
<dbReference type="InterPro" id="IPR001715">
    <property type="entry name" value="CH_dom"/>
</dbReference>
<dbReference type="AlphaFoldDB" id="A0AAW1RWJ3"/>
<dbReference type="GO" id="GO:0005930">
    <property type="term" value="C:axoneme"/>
    <property type="evidence" value="ECO:0007669"/>
    <property type="project" value="TreeGrafter"/>
</dbReference>
<evidence type="ECO:0000256" key="1">
    <source>
        <dbReference type="SAM" id="Coils"/>
    </source>
</evidence>
<gene>
    <name evidence="3" type="ORF">WJX81_004390</name>
</gene>
<dbReference type="InterPro" id="IPR010441">
    <property type="entry name" value="CH_2"/>
</dbReference>
<organism evidence="3 4">
    <name type="scientific">Elliptochloris bilobata</name>
    <dbReference type="NCBI Taxonomy" id="381761"/>
    <lineage>
        <taxon>Eukaryota</taxon>
        <taxon>Viridiplantae</taxon>
        <taxon>Chlorophyta</taxon>
        <taxon>core chlorophytes</taxon>
        <taxon>Trebouxiophyceae</taxon>
        <taxon>Trebouxiophyceae incertae sedis</taxon>
        <taxon>Elliptochloris clade</taxon>
        <taxon>Elliptochloris</taxon>
    </lineage>
</organism>
<dbReference type="GO" id="GO:0051493">
    <property type="term" value="P:regulation of cytoskeleton organization"/>
    <property type="evidence" value="ECO:0007669"/>
    <property type="project" value="TreeGrafter"/>
</dbReference>
<comment type="caution">
    <text evidence="3">The sequence shown here is derived from an EMBL/GenBank/DDBJ whole genome shotgun (WGS) entry which is preliminary data.</text>
</comment>
<dbReference type="FunFam" id="1.10.418.10:FF:000059">
    <property type="entry name" value="RIKEN cDNA 6430531B16 gene"/>
    <property type="match status" value="1"/>
</dbReference>
<dbReference type="EMBL" id="JALJOU010000020">
    <property type="protein sequence ID" value="KAK9838150.1"/>
    <property type="molecule type" value="Genomic_DNA"/>
</dbReference>
<evidence type="ECO:0000259" key="2">
    <source>
        <dbReference type="PROSITE" id="PS50021"/>
    </source>
</evidence>
<feature type="coiled-coil region" evidence="1">
    <location>
        <begin position="161"/>
        <end position="202"/>
    </location>
</feature>
<keyword evidence="4" id="KW-1185">Reference proteome</keyword>
<dbReference type="Pfam" id="PF06294">
    <property type="entry name" value="CH_2"/>
    <property type="match status" value="1"/>
</dbReference>
<dbReference type="PANTHER" id="PTHR12509">
    <property type="entry name" value="SPERMATOGENESIS-ASSOCIATED 4-RELATED"/>
    <property type="match status" value="1"/>
</dbReference>
<evidence type="ECO:0000313" key="4">
    <source>
        <dbReference type="Proteomes" id="UP001445335"/>
    </source>
</evidence>
<sequence>MECKEDELQALYTWVDAIPLSRPKRAIARDFADGVLVAEVVHHYFPKLVELHNYSLAHGLAQKQYNWSTLNQRVFRRLGFVVAKAECEAIALCEPGAIERVLKLVRARIAGYAERQRHTTKVAASTEQDAWQEPSCSKCGAALDAPQPRASEPQADVDVELRHALLELQETRELNEILEAKTRKLEQLLRLKDEKIHALEARLRAAYVT</sequence>
<dbReference type="InterPro" id="IPR036872">
    <property type="entry name" value="CH_dom_sf"/>
</dbReference>
<dbReference type="PANTHER" id="PTHR12509:SF9">
    <property type="entry name" value="SPERM FLAGELLAR PROTEIN 1 ISOFORM X1"/>
    <property type="match status" value="1"/>
</dbReference>
<dbReference type="PROSITE" id="PS50021">
    <property type="entry name" value="CH"/>
    <property type="match status" value="1"/>
</dbReference>
<accession>A0AAW1RWJ3</accession>
<evidence type="ECO:0000313" key="3">
    <source>
        <dbReference type="EMBL" id="KAK9838150.1"/>
    </source>
</evidence>
<dbReference type="Gene3D" id="1.10.418.10">
    <property type="entry name" value="Calponin-like domain"/>
    <property type="match status" value="1"/>
</dbReference>
<reference evidence="3 4" key="1">
    <citation type="journal article" date="2024" name="Nat. Commun.">
        <title>Phylogenomics reveals the evolutionary origins of lichenization in chlorophyte algae.</title>
        <authorList>
            <person name="Puginier C."/>
            <person name="Libourel C."/>
            <person name="Otte J."/>
            <person name="Skaloud P."/>
            <person name="Haon M."/>
            <person name="Grisel S."/>
            <person name="Petersen M."/>
            <person name="Berrin J.G."/>
            <person name="Delaux P.M."/>
            <person name="Dal Grande F."/>
            <person name="Keller J."/>
        </authorList>
    </citation>
    <scope>NUCLEOTIDE SEQUENCE [LARGE SCALE GENOMIC DNA]</scope>
    <source>
        <strain evidence="3 4">SAG 245.80</strain>
    </source>
</reference>
<name>A0AAW1RWJ3_9CHLO</name>
<dbReference type="GO" id="GO:0008017">
    <property type="term" value="F:microtubule binding"/>
    <property type="evidence" value="ECO:0007669"/>
    <property type="project" value="TreeGrafter"/>
</dbReference>